<evidence type="ECO:0008006" key="3">
    <source>
        <dbReference type="Google" id="ProtNLM"/>
    </source>
</evidence>
<protein>
    <recommendedName>
        <fullName evidence="3">Methyltransferase</fullName>
    </recommendedName>
</protein>
<dbReference type="RefSeq" id="WP_249852979.1">
    <property type="nucleotide sequence ID" value="NZ_JAMGSI010000001.1"/>
</dbReference>
<sequence>MKEADLVFIDPPWNLGNANAFVTKAGRTDYKDDFVRFYKKVFERLSEINPETAYIEIGKEYLAEFMIEAKKLYKYVTCYNSSYYHKKENVCYVIRASRKAKKPKLDGLDEEDIIAWICENEEYSCIGDFVMGRGLVGYYAHKFGRRFVGCELNPNRLAVLLNRIGGEWKVSPLHDSIPVLKQLIEYNGRLLDPVFIIGQRMKELTGQGIPVMEARAKIAAHFGVKPLTIHRWTTRQSDFPVKLEMVKKLVAL</sequence>
<comment type="caution">
    <text evidence="1">The sequence shown here is derived from an EMBL/GenBank/DDBJ whole genome shotgun (WGS) entry which is preliminary data.</text>
</comment>
<organism evidence="1 2">
    <name type="scientific">Akkermansia massiliensis</name>
    <dbReference type="NCBI Taxonomy" id="2927224"/>
    <lineage>
        <taxon>Bacteria</taxon>
        <taxon>Pseudomonadati</taxon>
        <taxon>Verrucomicrobiota</taxon>
        <taxon>Verrucomicrobiia</taxon>
        <taxon>Verrucomicrobiales</taxon>
        <taxon>Akkermansiaceae</taxon>
        <taxon>Akkermansia</taxon>
    </lineage>
</organism>
<name>A0ABT0R5G4_9BACT</name>
<dbReference type="EMBL" id="JAMGSI010000001">
    <property type="protein sequence ID" value="MCL6655846.1"/>
    <property type="molecule type" value="Genomic_DNA"/>
</dbReference>
<dbReference type="GeneID" id="84022366"/>
<gene>
    <name evidence="1" type="ORF">M8N44_00755</name>
</gene>
<dbReference type="PROSITE" id="PS00092">
    <property type="entry name" value="N6_MTASE"/>
    <property type="match status" value="1"/>
</dbReference>
<dbReference type="Proteomes" id="UP001202031">
    <property type="component" value="Unassembled WGS sequence"/>
</dbReference>
<evidence type="ECO:0000313" key="1">
    <source>
        <dbReference type="EMBL" id="MCL6655846.1"/>
    </source>
</evidence>
<dbReference type="SUPFAM" id="SSF53335">
    <property type="entry name" value="S-adenosyl-L-methionine-dependent methyltransferases"/>
    <property type="match status" value="1"/>
</dbReference>
<evidence type="ECO:0000313" key="2">
    <source>
        <dbReference type="Proteomes" id="UP001202031"/>
    </source>
</evidence>
<keyword evidence="2" id="KW-1185">Reference proteome</keyword>
<reference evidence="1 2" key="1">
    <citation type="submission" date="2022-03" db="EMBL/GenBank/DDBJ databases">
        <title>Taxonomic description of new species and reclassification of some bacterial strains.</title>
        <authorList>
            <person name="Ndongo S."/>
        </authorList>
    </citation>
    <scope>NUCLEOTIDE SEQUENCE [LARGE SCALE GENOMIC DNA]</scope>
    <source>
        <strain evidence="1 2">Marseille-P6666</strain>
    </source>
</reference>
<accession>A0ABT0R5G4</accession>
<dbReference type="Gene3D" id="3.40.50.150">
    <property type="entry name" value="Vaccinia Virus protein VP39"/>
    <property type="match status" value="1"/>
</dbReference>
<proteinExistence type="predicted"/>
<dbReference type="InterPro" id="IPR002052">
    <property type="entry name" value="DNA_methylase_N6_adenine_CS"/>
</dbReference>
<dbReference type="InterPro" id="IPR029063">
    <property type="entry name" value="SAM-dependent_MTases_sf"/>
</dbReference>